<reference evidence="1" key="2">
    <citation type="journal article" date="2015" name="Data Brief">
        <title>Shoot transcriptome of the giant reed, Arundo donax.</title>
        <authorList>
            <person name="Barrero R.A."/>
            <person name="Guerrero F.D."/>
            <person name="Moolhuijzen P."/>
            <person name="Goolsby J.A."/>
            <person name="Tidwell J."/>
            <person name="Bellgard S.E."/>
            <person name="Bellgard M.I."/>
        </authorList>
    </citation>
    <scope>NUCLEOTIDE SEQUENCE</scope>
    <source>
        <tissue evidence="1">Shoot tissue taken approximately 20 cm above the soil surface</tissue>
    </source>
</reference>
<name>A0A0A8ZC00_ARUDO</name>
<accession>A0A0A8ZC00</accession>
<evidence type="ECO:0000313" key="1">
    <source>
        <dbReference type="EMBL" id="JAD35183.1"/>
    </source>
</evidence>
<dbReference type="AlphaFoldDB" id="A0A0A8ZC00"/>
<organism evidence="1">
    <name type="scientific">Arundo donax</name>
    <name type="common">Giant reed</name>
    <name type="synonym">Donax arundinaceus</name>
    <dbReference type="NCBI Taxonomy" id="35708"/>
    <lineage>
        <taxon>Eukaryota</taxon>
        <taxon>Viridiplantae</taxon>
        <taxon>Streptophyta</taxon>
        <taxon>Embryophyta</taxon>
        <taxon>Tracheophyta</taxon>
        <taxon>Spermatophyta</taxon>
        <taxon>Magnoliopsida</taxon>
        <taxon>Liliopsida</taxon>
        <taxon>Poales</taxon>
        <taxon>Poaceae</taxon>
        <taxon>PACMAD clade</taxon>
        <taxon>Arundinoideae</taxon>
        <taxon>Arundineae</taxon>
        <taxon>Arundo</taxon>
    </lineage>
</organism>
<proteinExistence type="predicted"/>
<protein>
    <submittedName>
        <fullName evidence="1">Uncharacterized protein</fullName>
    </submittedName>
</protein>
<sequence>MTPSKVLSKIMAYELSMGIKASSTSGVKSLTLASNQACK</sequence>
<reference evidence="1" key="1">
    <citation type="submission" date="2014-09" db="EMBL/GenBank/DDBJ databases">
        <authorList>
            <person name="Magalhaes I.L.F."/>
            <person name="Oliveira U."/>
            <person name="Santos F.R."/>
            <person name="Vidigal T.H.D.A."/>
            <person name="Brescovit A.D."/>
            <person name="Santos A.J."/>
        </authorList>
    </citation>
    <scope>NUCLEOTIDE SEQUENCE</scope>
    <source>
        <tissue evidence="1">Shoot tissue taken approximately 20 cm above the soil surface</tissue>
    </source>
</reference>
<dbReference type="EMBL" id="GBRH01262712">
    <property type="protein sequence ID" value="JAD35183.1"/>
    <property type="molecule type" value="Transcribed_RNA"/>
</dbReference>